<evidence type="ECO:0000313" key="1">
    <source>
        <dbReference type="EMBL" id="CAE6789844.1"/>
    </source>
</evidence>
<reference evidence="1 2" key="1">
    <citation type="submission" date="2021-02" db="EMBL/GenBank/DDBJ databases">
        <authorList>
            <person name="Han P."/>
        </authorList>
    </citation>
    <scope>NUCLEOTIDE SEQUENCE [LARGE SCALE GENOMIC DNA]</scope>
    <source>
        <strain evidence="1">Candidatus Nitrospira sp. ZN2</strain>
    </source>
</reference>
<keyword evidence="2" id="KW-1185">Reference proteome</keyword>
<comment type="caution">
    <text evidence="1">The sequence shown here is derived from an EMBL/GenBank/DDBJ whole genome shotgun (WGS) entry which is preliminary data.</text>
</comment>
<proteinExistence type="predicted"/>
<protein>
    <submittedName>
        <fullName evidence="1">Uncharacterized protein</fullName>
    </submittedName>
</protein>
<dbReference type="Proteomes" id="UP000675880">
    <property type="component" value="Unassembled WGS sequence"/>
</dbReference>
<sequence>MGEVPGIGASRVLALRYGMTGVFSLRIGTGGSNDREK</sequence>
<name>A0ABM8S5D7_9BACT</name>
<accession>A0ABM8S5D7</accession>
<dbReference type="EMBL" id="CAJNBJ010000018">
    <property type="protein sequence ID" value="CAE6789844.1"/>
    <property type="molecule type" value="Genomic_DNA"/>
</dbReference>
<evidence type="ECO:0000313" key="2">
    <source>
        <dbReference type="Proteomes" id="UP000675880"/>
    </source>
</evidence>
<gene>
    <name evidence="1" type="ORF">NSPZN2_50292</name>
</gene>
<organism evidence="1 2">
    <name type="scientific">Nitrospira defluvii</name>
    <dbReference type="NCBI Taxonomy" id="330214"/>
    <lineage>
        <taxon>Bacteria</taxon>
        <taxon>Pseudomonadati</taxon>
        <taxon>Nitrospirota</taxon>
        <taxon>Nitrospiria</taxon>
        <taxon>Nitrospirales</taxon>
        <taxon>Nitrospiraceae</taxon>
        <taxon>Nitrospira</taxon>
    </lineage>
</organism>